<evidence type="ECO:0000313" key="1">
    <source>
        <dbReference type="EMBL" id="KTC78062.1"/>
    </source>
</evidence>
<dbReference type="Proteomes" id="UP000054742">
    <property type="component" value="Unassembled WGS sequence"/>
</dbReference>
<protein>
    <recommendedName>
        <fullName evidence="3">Winged helix-turn helix domain-containing protein</fullName>
    </recommendedName>
</protein>
<dbReference type="EMBL" id="LNXV01000033">
    <property type="protein sequence ID" value="KTC78062.1"/>
    <property type="molecule type" value="Genomic_DNA"/>
</dbReference>
<dbReference type="AlphaFoldDB" id="A0A0W0S3N7"/>
<dbReference type="RefSeq" id="WP_058442341.1">
    <property type="nucleotide sequence ID" value="NZ_CAAAHU010000008.1"/>
</dbReference>
<accession>A0A0W0S3N7</accession>
<comment type="caution">
    <text evidence="1">The sequence shown here is derived from an EMBL/GenBank/DDBJ whole genome shotgun (WGS) entry which is preliminary data.</text>
</comment>
<gene>
    <name evidence="1" type="ORF">Lbru_2354</name>
</gene>
<proteinExistence type="predicted"/>
<dbReference type="PATRIC" id="fig|29422.6.peg.2504"/>
<name>A0A0W0S3N7_9GAMM</name>
<dbReference type="OrthoDB" id="5644965at2"/>
<reference evidence="1 2" key="1">
    <citation type="submission" date="2015-11" db="EMBL/GenBank/DDBJ databases">
        <title>Genomic analysis of 38 Legionella species identifies large and diverse effector repertoires.</title>
        <authorList>
            <person name="Burstein D."/>
            <person name="Amaro F."/>
            <person name="Zusman T."/>
            <person name="Lifshitz Z."/>
            <person name="Cohen O."/>
            <person name="Gilbert J.A."/>
            <person name="Pupko T."/>
            <person name="Shuman H.A."/>
            <person name="Segal G."/>
        </authorList>
    </citation>
    <scope>NUCLEOTIDE SEQUENCE [LARGE SCALE GENOMIC DNA]</scope>
    <source>
        <strain evidence="1 2">ATCC 43878</strain>
    </source>
</reference>
<evidence type="ECO:0000313" key="2">
    <source>
        <dbReference type="Proteomes" id="UP000054742"/>
    </source>
</evidence>
<evidence type="ECO:0008006" key="3">
    <source>
        <dbReference type="Google" id="ProtNLM"/>
    </source>
</evidence>
<sequence>MIESQLEEVLGKSPQQYDYQEAGWQINLLRDWFEKQGVYACDNTLVKSLNRLGFVYKRFSKTLPENGPSSTEKNYFKPIFNFNYDAYADLL</sequence>
<organism evidence="1 2">
    <name type="scientific">Legionella brunensis</name>
    <dbReference type="NCBI Taxonomy" id="29422"/>
    <lineage>
        <taxon>Bacteria</taxon>
        <taxon>Pseudomonadati</taxon>
        <taxon>Pseudomonadota</taxon>
        <taxon>Gammaproteobacteria</taxon>
        <taxon>Legionellales</taxon>
        <taxon>Legionellaceae</taxon>
        <taxon>Legionella</taxon>
    </lineage>
</organism>
<keyword evidence="2" id="KW-1185">Reference proteome</keyword>